<evidence type="ECO:0000313" key="2">
    <source>
        <dbReference type="EMBL" id="RAV19493.1"/>
    </source>
</evidence>
<evidence type="ECO:0008006" key="4">
    <source>
        <dbReference type="Google" id="ProtNLM"/>
    </source>
</evidence>
<dbReference type="EMBL" id="QMFB01000012">
    <property type="protein sequence ID" value="RAV19493.1"/>
    <property type="molecule type" value="Genomic_DNA"/>
</dbReference>
<dbReference type="RefSeq" id="WP_113032854.1">
    <property type="nucleotide sequence ID" value="NZ_QMFB01000012.1"/>
</dbReference>
<accession>A0A329MLA4</accession>
<protein>
    <recommendedName>
        <fullName evidence="4">DUF4367 domain-containing protein</fullName>
    </recommendedName>
</protein>
<dbReference type="OrthoDB" id="2612271at2"/>
<organism evidence="2 3">
    <name type="scientific">Paenibacillus contaminans</name>
    <dbReference type="NCBI Taxonomy" id="450362"/>
    <lineage>
        <taxon>Bacteria</taxon>
        <taxon>Bacillati</taxon>
        <taxon>Bacillota</taxon>
        <taxon>Bacilli</taxon>
        <taxon>Bacillales</taxon>
        <taxon>Paenibacillaceae</taxon>
        <taxon>Paenibacillus</taxon>
    </lineage>
</organism>
<keyword evidence="1" id="KW-1133">Transmembrane helix</keyword>
<reference evidence="2 3" key="1">
    <citation type="journal article" date="2009" name="Int. J. Syst. Evol. Microbiol.">
        <title>Paenibacillus contaminans sp. nov., isolated from a contaminated laboratory plate.</title>
        <authorList>
            <person name="Chou J.H."/>
            <person name="Lee J.H."/>
            <person name="Lin M.C."/>
            <person name="Chang P.S."/>
            <person name="Arun A.B."/>
            <person name="Young C.C."/>
            <person name="Chen W.M."/>
        </authorList>
    </citation>
    <scope>NUCLEOTIDE SEQUENCE [LARGE SCALE GENOMIC DNA]</scope>
    <source>
        <strain evidence="2 3">CKOBP-6</strain>
    </source>
</reference>
<evidence type="ECO:0000256" key="1">
    <source>
        <dbReference type="SAM" id="Phobius"/>
    </source>
</evidence>
<feature type="transmembrane region" description="Helical" evidence="1">
    <location>
        <begin position="45"/>
        <end position="63"/>
    </location>
</feature>
<sequence length="293" mass="32404">MITNQTIEKKLEKLAIPEIDVHDEIMRRVKLPYNRKRYNITSRTVILASVLLLALVGSGYAYFTSISLFNDKGDQTLSIRAYDQDNKPSVYTAEELDAALERIQPGEAVAIYKQEGNPEGIVSVMEKPLRLTSLDVLRSQAGPLFALPWQDSESIAFVEGSIQHHVGEPDIAQLQKQSITNEGQIAALLVNVEEEITGVTVRALVEGESVSASITEAKRWGTYYTDLSKMSTIGKVNIRGAEGLLSTNESGTELVWRSGMGNSGLFYRISAESNSPHTEAKLMAMLEWLLQVK</sequence>
<keyword evidence="1" id="KW-0812">Transmembrane</keyword>
<dbReference type="AlphaFoldDB" id="A0A329MLA4"/>
<keyword evidence="3" id="KW-1185">Reference proteome</keyword>
<dbReference type="Proteomes" id="UP000250369">
    <property type="component" value="Unassembled WGS sequence"/>
</dbReference>
<gene>
    <name evidence="2" type="ORF">DQG23_21130</name>
</gene>
<proteinExistence type="predicted"/>
<comment type="caution">
    <text evidence="2">The sequence shown here is derived from an EMBL/GenBank/DDBJ whole genome shotgun (WGS) entry which is preliminary data.</text>
</comment>
<name>A0A329MLA4_9BACL</name>
<evidence type="ECO:0000313" key="3">
    <source>
        <dbReference type="Proteomes" id="UP000250369"/>
    </source>
</evidence>
<keyword evidence="1" id="KW-0472">Membrane</keyword>